<evidence type="ECO:0000256" key="8">
    <source>
        <dbReference type="ARBA" id="ARBA00022840"/>
    </source>
</evidence>
<dbReference type="GO" id="GO:0004817">
    <property type="term" value="F:cysteine-tRNA ligase activity"/>
    <property type="evidence" value="ECO:0007669"/>
    <property type="project" value="UniProtKB-EC"/>
</dbReference>
<evidence type="ECO:0000256" key="3">
    <source>
        <dbReference type="ARBA" id="ARBA00012832"/>
    </source>
</evidence>
<comment type="catalytic activity">
    <reaction evidence="14">
        <text>S-disulfanyl-L-cysteine + tRNA(Cys) + ATP = (S)-disulfanyl-L-cysteinyl-tRNA(Cys) + AMP + diphosphate</text>
        <dbReference type="Rhea" id="RHEA:78651"/>
        <dbReference type="Rhea" id="RHEA-COMP:9661"/>
        <dbReference type="Rhea" id="RHEA-COMP:19120"/>
        <dbReference type="ChEBI" id="CHEBI:30616"/>
        <dbReference type="ChEBI" id="CHEBI:33019"/>
        <dbReference type="ChEBI" id="CHEBI:78442"/>
        <dbReference type="ChEBI" id="CHEBI:229465"/>
        <dbReference type="ChEBI" id="CHEBI:229521"/>
        <dbReference type="ChEBI" id="CHEBI:456215"/>
    </reaction>
    <physiologicalReaction direction="left-to-right" evidence="14">
        <dbReference type="Rhea" id="RHEA:78652"/>
    </physiologicalReaction>
</comment>
<keyword evidence="4 21" id="KW-0436">Ligase</keyword>
<dbReference type="CTD" id="36563"/>
<dbReference type="PRINTS" id="PR00983">
    <property type="entry name" value="TRNASYNTHCYS"/>
</dbReference>
<keyword evidence="7" id="KW-0862">Zinc</keyword>
<dbReference type="GO" id="GO:0005524">
    <property type="term" value="F:ATP binding"/>
    <property type="evidence" value="ECO:0007669"/>
    <property type="project" value="UniProtKB-KW"/>
</dbReference>
<reference evidence="21" key="1">
    <citation type="submission" date="2025-08" db="UniProtKB">
        <authorList>
            <consortium name="RefSeq"/>
        </authorList>
    </citation>
    <scope>IDENTIFICATION</scope>
    <source>
        <tissue evidence="21">Whole body</tissue>
    </source>
</reference>
<keyword evidence="5" id="KW-0479">Metal-binding</keyword>
<evidence type="ECO:0000256" key="17">
    <source>
        <dbReference type="ARBA" id="ARBA00048609"/>
    </source>
</evidence>
<accession>A0A8B8GQ60</accession>
<evidence type="ECO:0000256" key="5">
    <source>
        <dbReference type="ARBA" id="ARBA00022723"/>
    </source>
</evidence>
<evidence type="ECO:0000256" key="1">
    <source>
        <dbReference type="ARBA" id="ARBA00001947"/>
    </source>
</evidence>
<dbReference type="OrthoDB" id="438179at2759"/>
<dbReference type="GeneID" id="112694075"/>
<keyword evidence="6" id="KW-0547">Nucleotide-binding</keyword>
<evidence type="ECO:0000259" key="19">
    <source>
        <dbReference type="Pfam" id="PF01406"/>
    </source>
</evidence>
<dbReference type="RefSeq" id="XP_025425208.1">
    <property type="nucleotide sequence ID" value="XM_025569423.1"/>
</dbReference>
<evidence type="ECO:0000313" key="20">
    <source>
        <dbReference type="Proteomes" id="UP000694846"/>
    </source>
</evidence>
<evidence type="ECO:0000256" key="2">
    <source>
        <dbReference type="ARBA" id="ARBA00005594"/>
    </source>
</evidence>
<comment type="cofactor">
    <cofactor evidence="1">
        <name>Zn(2+)</name>
        <dbReference type="ChEBI" id="CHEBI:29105"/>
    </cofactor>
</comment>
<dbReference type="Pfam" id="PF01406">
    <property type="entry name" value="tRNA-synt_1e"/>
    <property type="match status" value="1"/>
</dbReference>
<evidence type="ECO:0000256" key="15">
    <source>
        <dbReference type="ARBA" id="ARBA00047548"/>
    </source>
</evidence>
<dbReference type="InterPro" id="IPR032678">
    <property type="entry name" value="tRNA-synt_1_cat_dom"/>
</dbReference>
<dbReference type="Gene3D" id="1.20.120.1910">
    <property type="entry name" value="Cysteine-tRNA ligase, C-terminal anti-codon recognition domain"/>
    <property type="match status" value="1"/>
</dbReference>
<organism evidence="20 21">
    <name type="scientific">Sipha flava</name>
    <name type="common">yellow sugarcane aphid</name>
    <dbReference type="NCBI Taxonomy" id="143950"/>
    <lineage>
        <taxon>Eukaryota</taxon>
        <taxon>Metazoa</taxon>
        <taxon>Ecdysozoa</taxon>
        <taxon>Arthropoda</taxon>
        <taxon>Hexapoda</taxon>
        <taxon>Insecta</taxon>
        <taxon>Pterygota</taxon>
        <taxon>Neoptera</taxon>
        <taxon>Paraneoptera</taxon>
        <taxon>Hemiptera</taxon>
        <taxon>Sternorrhyncha</taxon>
        <taxon>Aphidomorpha</taxon>
        <taxon>Aphidoidea</taxon>
        <taxon>Aphididae</taxon>
        <taxon>Sipha</taxon>
    </lineage>
</organism>
<gene>
    <name evidence="21" type="primary">LOC112694075</name>
</gene>
<comment type="catalytic activity">
    <reaction evidence="18">
        <text>tRNA(Cys) + L-cysteine + ATP = L-cysteinyl-tRNA(Cys) + AMP + diphosphate</text>
        <dbReference type="Rhea" id="RHEA:17773"/>
        <dbReference type="Rhea" id="RHEA-COMP:9661"/>
        <dbReference type="Rhea" id="RHEA-COMP:9679"/>
        <dbReference type="ChEBI" id="CHEBI:30616"/>
        <dbReference type="ChEBI" id="CHEBI:33019"/>
        <dbReference type="ChEBI" id="CHEBI:35235"/>
        <dbReference type="ChEBI" id="CHEBI:78442"/>
        <dbReference type="ChEBI" id="CHEBI:78517"/>
        <dbReference type="ChEBI" id="CHEBI:456215"/>
        <dbReference type="EC" id="6.1.1.16"/>
    </reaction>
    <physiologicalReaction direction="right-to-left" evidence="18">
        <dbReference type="Rhea" id="RHEA:17775"/>
    </physiologicalReaction>
</comment>
<dbReference type="AlphaFoldDB" id="A0A8B8GQ60"/>
<name>A0A8B8GQ60_9HEMI</name>
<keyword evidence="10" id="KW-0030">Aminoacyl-tRNA synthetase</keyword>
<dbReference type="InterPro" id="IPR015803">
    <property type="entry name" value="Cys-tRNA-ligase"/>
</dbReference>
<comment type="catalytic activity">
    <reaction evidence="16">
        <text>S-sulfanyl-L-cysteine + L-cysteine = S-disulfanyl-L-cysteine + L-alanine</text>
        <dbReference type="Rhea" id="RHEA:78627"/>
        <dbReference type="ChEBI" id="CHEBI:35235"/>
        <dbReference type="ChEBI" id="CHEBI:57972"/>
        <dbReference type="ChEBI" id="CHEBI:58591"/>
        <dbReference type="ChEBI" id="CHEBI:229465"/>
    </reaction>
    <physiologicalReaction direction="left-to-right" evidence="16">
        <dbReference type="Rhea" id="RHEA:78628"/>
    </physiologicalReaction>
</comment>
<keyword evidence="9" id="KW-0648">Protein biosynthesis</keyword>
<evidence type="ECO:0000256" key="4">
    <source>
        <dbReference type="ARBA" id="ARBA00022598"/>
    </source>
</evidence>
<dbReference type="SUPFAM" id="SSF47323">
    <property type="entry name" value="Anticodon-binding domain of a subclass of class I aminoacyl-tRNA synthetases"/>
    <property type="match status" value="1"/>
</dbReference>
<comment type="catalytic activity">
    <reaction evidence="17">
        <text>S-sulfanyl-L-cysteine + tRNA(Cys) + ATP = (S)-sulfanyl-L-cysteinyl-tRNA(Cys) + AMP + diphosphate</text>
        <dbReference type="Rhea" id="RHEA:78647"/>
        <dbReference type="Rhea" id="RHEA-COMP:9661"/>
        <dbReference type="Rhea" id="RHEA-COMP:19119"/>
        <dbReference type="ChEBI" id="CHEBI:30616"/>
        <dbReference type="ChEBI" id="CHEBI:33019"/>
        <dbReference type="ChEBI" id="CHEBI:58591"/>
        <dbReference type="ChEBI" id="CHEBI:78442"/>
        <dbReference type="ChEBI" id="CHEBI:229520"/>
        <dbReference type="ChEBI" id="CHEBI:456215"/>
    </reaction>
    <physiologicalReaction direction="left-to-right" evidence="17">
        <dbReference type="Rhea" id="RHEA:78648"/>
    </physiologicalReaction>
</comment>
<keyword evidence="8" id="KW-0067">ATP-binding</keyword>
<comment type="function">
    <text evidence="12">Mitochondrial cysteine-specific aminoacyl-tRNA synthetase that catalyzes the ATP-dependent ligation of cysteine to tRNA(Cys).</text>
</comment>
<evidence type="ECO:0000256" key="12">
    <source>
        <dbReference type="ARBA" id="ARBA00043868"/>
    </source>
</evidence>
<dbReference type="EC" id="6.1.1.16" evidence="3"/>
<dbReference type="InterPro" id="IPR024909">
    <property type="entry name" value="Cys-tRNA/MSH_ligase"/>
</dbReference>
<evidence type="ECO:0000256" key="18">
    <source>
        <dbReference type="ARBA" id="ARBA00049046"/>
    </source>
</evidence>
<evidence type="ECO:0000256" key="10">
    <source>
        <dbReference type="ARBA" id="ARBA00023146"/>
    </source>
</evidence>
<evidence type="ECO:0000256" key="6">
    <source>
        <dbReference type="ARBA" id="ARBA00022741"/>
    </source>
</evidence>
<dbReference type="SUPFAM" id="SSF52374">
    <property type="entry name" value="Nucleotidylyl transferase"/>
    <property type="match status" value="1"/>
</dbReference>
<comment type="function">
    <text evidence="13">In addition to its role as an aminoacyl-tRNA synthetase, has also cysteine persulfide synthase activity. Produces reactive persulfide species such as cysteine persulfide (CysSSH) from substrate cysteine and mediate direct incorporation of CysSSH into proteins during translations, resulting in protein persulfides and polysulfides. CysSSHs behave as potent antioxidants and cellular protectants.</text>
</comment>
<evidence type="ECO:0000256" key="13">
    <source>
        <dbReference type="ARBA" id="ARBA00045476"/>
    </source>
</evidence>
<dbReference type="NCBIfam" id="TIGR00435">
    <property type="entry name" value="cysS"/>
    <property type="match status" value="1"/>
</dbReference>
<sequence length="507" mass="58091">MRNLNVLNKLLFNRLFCTNKSNVLVFNRKSKTNKPLKSNRPLTWYVCGPTVYDSMHIGHASCYVKFDIIRRILENYFQLPTFQVMNITDIDDKIIAKSRAANIDPIKLARNYEVEFVEDMRLLNIKPPDIMARVTDFIPQILNFIQVLYDKNLVYSFDGSLFFDTTKYRKYGKLFDVPEVISHSFKRSNLDFALWKAAKPGEPSWDSLWGPGRPGWHIECSAIASHYFGSSVDIHSGGIDLLFPHHENEEAQCCAYHGIDDWVKHWIYTGHLHIGDNIKMSKSLKNTISVSELLKSYTANQFRTLCLLSNYKSDLELNDDTMVTACGVLKKFDSFICSCYNHLNTFNSKHIPDPTLLKKIDDIENKVIINLAADFNTSKVLNLLIELVNMFNKLLLKDLSFNCSKLEIIQALNLVSKTLDSFGINLTNSEVKSDIKNNLVVDISVNFRSKLRQLALQSDSGIKKLEILKLCDILRDDLSSANIIIQDSSNSSSWRYNNATRLKVKKN</sequence>
<dbReference type="Gene3D" id="3.40.50.620">
    <property type="entry name" value="HUPs"/>
    <property type="match status" value="1"/>
</dbReference>
<dbReference type="GO" id="GO:0005737">
    <property type="term" value="C:cytoplasm"/>
    <property type="evidence" value="ECO:0007669"/>
    <property type="project" value="TreeGrafter"/>
</dbReference>
<dbReference type="HAMAP" id="MF_00041">
    <property type="entry name" value="Cys_tRNA_synth"/>
    <property type="match status" value="1"/>
</dbReference>
<keyword evidence="20" id="KW-1185">Reference proteome</keyword>
<proteinExistence type="inferred from homology"/>
<feature type="domain" description="tRNA synthetases class I catalytic" evidence="19">
    <location>
        <begin position="38"/>
        <end position="325"/>
    </location>
</feature>
<dbReference type="GO" id="GO:0006423">
    <property type="term" value="P:cysteinyl-tRNA aminoacylation"/>
    <property type="evidence" value="ECO:0007669"/>
    <property type="project" value="InterPro"/>
</dbReference>
<evidence type="ECO:0000256" key="9">
    <source>
        <dbReference type="ARBA" id="ARBA00022917"/>
    </source>
</evidence>
<evidence type="ECO:0000256" key="7">
    <source>
        <dbReference type="ARBA" id="ARBA00022833"/>
    </source>
</evidence>
<evidence type="ECO:0000256" key="16">
    <source>
        <dbReference type="ARBA" id="ARBA00047731"/>
    </source>
</evidence>
<evidence type="ECO:0000256" key="11">
    <source>
        <dbReference type="ARBA" id="ARBA00031499"/>
    </source>
</evidence>
<dbReference type="InterPro" id="IPR014729">
    <property type="entry name" value="Rossmann-like_a/b/a_fold"/>
</dbReference>
<evidence type="ECO:0000256" key="14">
    <source>
        <dbReference type="ARBA" id="ARBA00047499"/>
    </source>
</evidence>
<comment type="similarity">
    <text evidence="2">Belongs to the class-I aminoacyl-tRNA synthetase family.</text>
</comment>
<dbReference type="CDD" id="cd00672">
    <property type="entry name" value="CysRS_core"/>
    <property type="match status" value="1"/>
</dbReference>
<comment type="catalytic activity">
    <reaction evidence="15">
        <text>2 L-cysteine = S-sulfanyl-L-cysteine + L-alanine</text>
        <dbReference type="Rhea" id="RHEA:78543"/>
        <dbReference type="ChEBI" id="CHEBI:35235"/>
        <dbReference type="ChEBI" id="CHEBI:57972"/>
        <dbReference type="ChEBI" id="CHEBI:58591"/>
    </reaction>
    <physiologicalReaction direction="left-to-right" evidence="15">
        <dbReference type="Rhea" id="RHEA:78544"/>
    </physiologicalReaction>
</comment>
<protein>
    <recommendedName>
        <fullName evidence="3">cysteine--tRNA ligase</fullName>
        <ecNumber evidence="3">6.1.1.16</ecNumber>
    </recommendedName>
    <alternativeName>
        <fullName evidence="11">Cysteinyl-tRNA synthetase</fullName>
    </alternativeName>
</protein>
<dbReference type="GO" id="GO:0046872">
    <property type="term" value="F:metal ion binding"/>
    <property type="evidence" value="ECO:0007669"/>
    <property type="project" value="UniProtKB-KW"/>
</dbReference>
<evidence type="ECO:0000313" key="21">
    <source>
        <dbReference type="RefSeq" id="XP_025425208.1"/>
    </source>
</evidence>
<dbReference type="PANTHER" id="PTHR10890">
    <property type="entry name" value="CYSTEINYL-TRNA SYNTHETASE"/>
    <property type="match status" value="1"/>
</dbReference>
<dbReference type="Proteomes" id="UP000694846">
    <property type="component" value="Unplaced"/>
</dbReference>
<dbReference type="PANTHER" id="PTHR10890:SF27">
    <property type="entry name" value="CYSTEINE--TRNA LIGASE, MITOCHONDRIAL-RELATED"/>
    <property type="match status" value="1"/>
</dbReference>
<dbReference type="InterPro" id="IPR009080">
    <property type="entry name" value="tRNAsynth_Ia_anticodon-bd"/>
</dbReference>